<dbReference type="EMBL" id="VUOB01000011">
    <property type="protein sequence ID" value="KAA2264328.1"/>
    <property type="molecule type" value="Genomic_DNA"/>
</dbReference>
<feature type="transmembrane region" description="Helical" evidence="2">
    <location>
        <begin position="154"/>
        <end position="175"/>
    </location>
</feature>
<gene>
    <name evidence="3" type="ORF">F0L68_07870</name>
</gene>
<evidence type="ECO:0000256" key="1">
    <source>
        <dbReference type="SAM" id="MobiDB-lite"/>
    </source>
</evidence>
<evidence type="ECO:0000313" key="3">
    <source>
        <dbReference type="EMBL" id="KAA2264328.1"/>
    </source>
</evidence>
<feature type="transmembrane region" description="Helical" evidence="2">
    <location>
        <begin position="76"/>
        <end position="98"/>
    </location>
</feature>
<dbReference type="GO" id="GO:0008381">
    <property type="term" value="F:mechanosensitive monoatomic ion channel activity"/>
    <property type="evidence" value="ECO:0007669"/>
    <property type="project" value="InterPro"/>
</dbReference>
<evidence type="ECO:0000256" key="2">
    <source>
        <dbReference type="SAM" id="Phobius"/>
    </source>
</evidence>
<feature type="transmembrane region" description="Helical" evidence="2">
    <location>
        <begin position="110"/>
        <end position="134"/>
    </location>
</feature>
<feature type="transmembrane region" description="Helical" evidence="2">
    <location>
        <begin position="12"/>
        <end position="37"/>
    </location>
</feature>
<accession>A0A5B2XKC9</accession>
<organism evidence="3 4">
    <name type="scientific">Solihabitans fulvus</name>
    <dbReference type="NCBI Taxonomy" id="1892852"/>
    <lineage>
        <taxon>Bacteria</taxon>
        <taxon>Bacillati</taxon>
        <taxon>Actinomycetota</taxon>
        <taxon>Actinomycetes</taxon>
        <taxon>Pseudonocardiales</taxon>
        <taxon>Pseudonocardiaceae</taxon>
        <taxon>Solihabitans</taxon>
    </lineage>
</organism>
<dbReference type="InterPro" id="IPR008910">
    <property type="entry name" value="MSC_TM_helix"/>
</dbReference>
<sequence>MGTQIRDGLGQAWALIATFVPKLFGFLIVLLIGWLIAKAIAKAVDFLLGRIGFDRLVERSGLGGAMSRSPIDATGLIVKLVYYFVLLIALQLAFGVFGTGNAVSQLLNDVIAYLPRIVVAIVLVLVASAVGRVLRNLITSALGNRPFTSMVGNIVNIFVVALGVIAALNQLGIAVSVTMPVLITVLATVGGILVVGLGGGLIRPMQQRWEGWLDRMQEQVQHAPTPRQEHENTAASAAASGQQPRQQPMQPAGPAAQSDLPTPPSGIQMPPNR</sequence>
<dbReference type="PANTHER" id="PTHR30221">
    <property type="entry name" value="SMALL-CONDUCTANCE MECHANOSENSITIVE CHANNEL"/>
    <property type="match status" value="1"/>
</dbReference>
<feature type="region of interest" description="Disordered" evidence="1">
    <location>
        <begin position="218"/>
        <end position="273"/>
    </location>
</feature>
<feature type="transmembrane region" description="Helical" evidence="2">
    <location>
        <begin position="181"/>
        <end position="202"/>
    </location>
</feature>
<keyword evidence="2" id="KW-1133">Transmembrane helix</keyword>
<dbReference type="InterPro" id="IPR045275">
    <property type="entry name" value="MscS_archaea/bacteria_type"/>
</dbReference>
<comment type="caution">
    <text evidence="3">The sequence shown here is derived from an EMBL/GenBank/DDBJ whole genome shotgun (WGS) entry which is preliminary data.</text>
</comment>
<proteinExistence type="predicted"/>
<protein>
    <submittedName>
        <fullName evidence="3">Uncharacterized protein</fullName>
    </submittedName>
</protein>
<dbReference type="OrthoDB" id="5184470at2"/>
<name>A0A5B2XKC9_9PSEU</name>
<dbReference type="PANTHER" id="PTHR30221:SF1">
    <property type="entry name" value="SMALL-CONDUCTANCE MECHANOSENSITIVE CHANNEL"/>
    <property type="match status" value="1"/>
</dbReference>
<dbReference type="AlphaFoldDB" id="A0A5B2XKC9"/>
<dbReference type="Proteomes" id="UP000323454">
    <property type="component" value="Unassembled WGS sequence"/>
</dbReference>
<evidence type="ECO:0000313" key="4">
    <source>
        <dbReference type="Proteomes" id="UP000323454"/>
    </source>
</evidence>
<keyword evidence="4" id="KW-1185">Reference proteome</keyword>
<reference evidence="3 4" key="2">
    <citation type="submission" date="2019-09" db="EMBL/GenBank/DDBJ databases">
        <authorList>
            <person name="Jin C."/>
        </authorList>
    </citation>
    <scope>NUCLEOTIDE SEQUENCE [LARGE SCALE GENOMIC DNA]</scope>
    <source>
        <strain evidence="3 4">AN110305</strain>
    </source>
</reference>
<feature type="compositionally biased region" description="Low complexity" evidence="1">
    <location>
        <begin position="239"/>
        <end position="258"/>
    </location>
</feature>
<dbReference type="Pfam" id="PF05552">
    <property type="entry name" value="MS_channel_1st_1"/>
    <property type="match status" value="2"/>
</dbReference>
<keyword evidence="2" id="KW-0812">Transmembrane</keyword>
<dbReference type="Gene3D" id="1.10.287.1260">
    <property type="match status" value="1"/>
</dbReference>
<keyword evidence="2" id="KW-0472">Membrane</keyword>
<dbReference type="RefSeq" id="WP_149848811.1">
    <property type="nucleotide sequence ID" value="NZ_VUOB01000011.1"/>
</dbReference>
<reference evidence="3 4" key="1">
    <citation type="submission" date="2019-09" db="EMBL/GenBank/DDBJ databases">
        <title>Goodfellowia gen. nov., a new genus of the Pseudonocardineae related to Actinoalloteichus, containing Goodfellowia coeruleoviolacea gen. nov., comb. nov. gen. nov., comb. nov.</title>
        <authorList>
            <person name="Labeda D."/>
        </authorList>
    </citation>
    <scope>NUCLEOTIDE SEQUENCE [LARGE SCALE GENOMIC DNA]</scope>
    <source>
        <strain evidence="3 4">AN110305</strain>
    </source>
</reference>